<dbReference type="SUPFAM" id="SSF51735">
    <property type="entry name" value="NAD(P)-binding Rossmann-fold domains"/>
    <property type="match status" value="1"/>
</dbReference>
<dbReference type="InterPro" id="IPR036291">
    <property type="entry name" value="NAD(P)-bd_dom_sf"/>
</dbReference>
<dbReference type="InterPro" id="IPR002347">
    <property type="entry name" value="SDR_fam"/>
</dbReference>
<evidence type="ECO:0000256" key="2">
    <source>
        <dbReference type="ARBA" id="ARBA00023002"/>
    </source>
</evidence>
<protein>
    <submittedName>
        <fullName evidence="3">Short-chain dehydrogenase</fullName>
    </submittedName>
</protein>
<dbReference type="PANTHER" id="PTHR43669:SF4">
    <property type="entry name" value="SHORT-CHAIN DEHYDROGENASE"/>
    <property type="match status" value="1"/>
</dbReference>
<evidence type="ECO:0000256" key="1">
    <source>
        <dbReference type="ARBA" id="ARBA00006484"/>
    </source>
</evidence>
<proteinExistence type="inferred from homology"/>
<comment type="caution">
    <text evidence="3">The sequence shown here is derived from an EMBL/GenBank/DDBJ whole genome shotgun (WGS) entry which is preliminary data.</text>
</comment>
<dbReference type="AlphaFoldDB" id="A0A9P4SA97"/>
<dbReference type="PANTHER" id="PTHR43669">
    <property type="entry name" value="5-KETO-D-GLUCONATE 5-REDUCTASE"/>
    <property type="match status" value="1"/>
</dbReference>
<dbReference type="OrthoDB" id="5336600at2759"/>
<reference evidence="3" key="1">
    <citation type="journal article" date="2020" name="Stud. Mycol.">
        <title>101 Dothideomycetes genomes: a test case for predicting lifestyles and emergence of pathogens.</title>
        <authorList>
            <person name="Haridas S."/>
            <person name="Albert R."/>
            <person name="Binder M."/>
            <person name="Bloem J."/>
            <person name="Labutti K."/>
            <person name="Salamov A."/>
            <person name="Andreopoulos B."/>
            <person name="Baker S."/>
            <person name="Barry K."/>
            <person name="Bills G."/>
            <person name="Bluhm B."/>
            <person name="Cannon C."/>
            <person name="Castanera R."/>
            <person name="Culley D."/>
            <person name="Daum C."/>
            <person name="Ezra D."/>
            <person name="Gonzalez J."/>
            <person name="Henrissat B."/>
            <person name="Kuo A."/>
            <person name="Liang C."/>
            <person name="Lipzen A."/>
            <person name="Lutzoni F."/>
            <person name="Magnuson J."/>
            <person name="Mondo S."/>
            <person name="Nolan M."/>
            <person name="Ohm R."/>
            <person name="Pangilinan J."/>
            <person name="Park H.-J."/>
            <person name="Ramirez L."/>
            <person name="Alfaro M."/>
            <person name="Sun H."/>
            <person name="Tritt A."/>
            <person name="Yoshinaga Y."/>
            <person name="Zwiers L.-H."/>
            <person name="Turgeon B."/>
            <person name="Goodwin S."/>
            <person name="Spatafora J."/>
            <person name="Crous P."/>
            <person name="Grigoriev I."/>
        </authorList>
    </citation>
    <scope>NUCLEOTIDE SEQUENCE</scope>
    <source>
        <strain evidence="3">CBS 101060</strain>
    </source>
</reference>
<accession>A0A9P4SA97</accession>
<comment type="similarity">
    <text evidence="1">Belongs to the short-chain dehydrogenases/reductases (SDR) family.</text>
</comment>
<dbReference type="Gene3D" id="3.40.50.720">
    <property type="entry name" value="NAD(P)-binding Rossmann-like Domain"/>
    <property type="match status" value="1"/>
</dbReference>
<dbReference type="GO" id="GO:0016491">
    <property type="term" value="F:oxidoreductase activity"/>
    <property type="evidence" value="ECO:0007669"/>
    <property type="project" value="UniProtKB-KW"/>
</dbReference>
<gene>
    <name evidence="3" type="ORF">M501DRAFT_934388</name>
</gene>
<evidence type="ECO:0000313" key="4">
    <source>
        <dbReference type="Proteomes" id="UP000799429"/>
    </source>
</evidence>
<sequence>MSKPIALILGAGANIGTAVARRFNSEGYSVAVASRSYSDTPTPDGYFGVKTDFSDSTSIPEVFRKVKAALGNPSVVVYNAASAVQIPDADNILSLPVEEMKKSIEVNTWSPYVAAQETIKGFEELPKEGRKVFIYTGNILNTTIIPVGYFLALGIGKSASAHWIGAADAAFSEKGYRFYYTDERTAEGKSVGQAVSGDAAADFYLDLATGKSKAPWAAIHVKGQGYTDFSKPKA</sequence>
<name>A0A9P4SA97_9PEZI</name>
<evidence type="ECO:0000313" key="3">
    <source>
        <dbReference type="EMBL" id="KAF2838839.1"/>
    </source>
</evidence>
<dbReference type="Pfam" id="PF00106">
    <property type="entry name" value="adh_short"/>
    <property type="match status" value="1"/>
</dbReference>
<dbReference type="EMBL" id="MU006096">
    <property type="protein sequence ID" value="KAF2838839.1"/>
    <property type="molecule type" value="Genomic_DNA"/>
</dbReference>
<organism evidence="3 4">
    <name type="scientific">Patellaria atrata CBS 101060</name>
    <dbReference type="NCBI Taxonomy" id="1346257"/>
    <lineage>
        <taxon>Eukaryota</taxon>
        <taxon>Fungi</taxon>
        <taxon>Dikarya</taxon>
        <taxon>Ascomycota</taxon>
        <taxon>Pezizomycotina</taxon>
        <taxon>Dothideomycetes</taxon>
        <taxon>Dothideomycetes incertae sedis</taxon>
        <taxon>Patellariales</taxon>
        <taxon>Patellariaceae</taxon>
        <taxon>Patellaria</taxon>
    </lineage>
</organism>
<keyword evidence="4" id="KW-1185">Reference proteome</keyword>
<dbReference type="Proteomes" id="UP000799429">
    <property type="component" value="Unassembled WGS sequence"/>
</dbReference>
<keyword evidence="2" id="KW-0560">Oxidoreductase</keyword>